<dbReference type="PANTHER" id="PTHR45935">
    <property type="entry name" value="PROTEIN ZBED8-RELATED"/>
    <property type="match status" value="1"/>
</dbReference>
<dbReference type="CDD" id="cd07936">
    <property type="entry name" value="SCAN"/>
    <property type="match status" value="1"/>
</dbReference>
<feature type="domain" description="SCAN box" evidence="3">
    <location>
        <begin position="5"/>
        <end position="83"/>
    </location>
</feature>
<evidence type="ECO:0000259" key="3">
    <source>
        <dbReference type="PROSITE" id="PS50804"/>
    </source>
</evidence>
<dbReference type="PANTHER" id="PTHR45935:SF15">
    <property type="entry name" value="SCAN BOX DOMAIN-CONTAINING PROTEIN"/>
    <property type="match status" value="1"/>
</dbReference>
<dbReference type="PROSITE" id="PS50804">
    <property type="entry name" value="SCAN_BOX"/>
    <property type="match status" value="1"/>
</dbReference>
<evidence type="ECO:0000313" key="4">
    <source>
        <dbReference type="EMBL" id="KAH0630565.1"/>
    </source>
</evidence>
<dbReference type="InterPro" id="IPR038269">
    <property type="entry name" value="SCAN_sf"/>
</dbReference>
<evidence type="ECO:0000256" key="1">
    <source>
        <dbReference type="ARBA" id="ARBA00023242"/>
    </source>
</evidence>
<dbReference type="Pfam" id="PF02023">
    <property type="entry name" value="SCAN"/>
    <property type="match status" value="1"/>
</dbReference>
<name>A0ABQ7TL65_PHRPL</name>
<evidence type="ECO:0000313" key="5">
    <source>
        <dbReference type="Proteomes" id="UP000826234"/>
    </source>
</evidence>
<feature type="region of interest" description="Disordered" evidence="2">
    <location>
        <begin position="307"/>
        <end position="328"/>
    </location>
</feature>
<dbReference type="SUPFAM" id="SSF47353">
    <property type="entry name" value="Retrovirus capsid dimerization domain-like"/>
    <property type="match status" value="1"/>
</dbReference>
<feature type="region of interest" description="Disordered" evidence="2">
    <location>
        <begin position="159"/>
        <end position="178"/>
    </location>
</feature>
<comment type="caution">
    <text evidence="4">The sequence shown here is derived from an EMBL/GenBank/DDBJ whole genome shotgun (WGS) entry which is preliminary data.</text>
</comment>
<dbReference type="SMART" id="SM00431">
    <property type="entry name" value="SCAN"/>
    <property type="match status" value="1"/>
</dbReference>
<sequence>MEMQRQHFRQFCCPAVEDPRKIHSQLQELCHRWLKPERRSKEQILELLILEQFLASLPPDLQSWIRAGGPDSCSQAMALMEDFMVSQQEDEREKWQGQLKEEHLVSPEVEEETFDAMKEELFKETQQNSDGELNTLGDGIKSSASSFPLKGLEVTQIGGRDMGDMLPTSDPAKPTDHRNEIEDIPKTALKISQGNIQKTMEIHDEGCVLKEEQRKQPMETEDEHNECTEDLKAVIEYPFNEHTRDKMPTFSLCDRSYQYSLELDTIHIIEDHKEYLMSEEPCQQTSYPGEPWKAITGENKSELFEKEEDNMNTDQNNHPEETLDNSPESWENFTTAAAGSSLGPAENHRAHHQAAERLRALSLQTGDSMVLSPSASAGLRAPSPGRGEVFGEWEERIERQQGSEEPMKQEHMDSLAVEEEPLRVAHGQICKEVKQSYDVGKNVLGKDSLRCEVLCI</sequence>
<keyword evidence="5" id="KW-1185">Reference proteome</keyword>
<organism evidence="4 5">
    <name type="scientific">Phrynosoma platyrhinos</name>
    <name type="common">Desert horned lizard</name>
    <dbReference type="NCBI Taxonomy" id="52577"/>
    <lineage>
        <taxon>Eukaryota</taxon>
        <taxon>Metazoa</taxon>
        <taxon>Chordata</taxon>
        <taxon>Craniata</taxon>
        <taxon>Vertebrata</taxon>
        <taxon>Euteleostomi</taxon>
        <taxon>Lepidosauria</taxon>
        <taxon>Squamata</taxon>
        <taxon>Bifurcata</taxon>
        <taxon>Unidentata</taxon>
        <taxon>Episquamata</taxon>
        <taxon>Toxicofera</taxon>
        <taxon>Iguania</taxon>
        <taxon>Phrynosomatidae</taxon>
        <taxon>Phrynosomatinae</taxon>
        <taxon>Phrynosoma</taxon>
    </lineage>
</organism>
<gene>
    <name evidence="4" type="ORF">JD844_013739</name>
</gene>
<reference evidence="4 5" key="1">
    <citation type="journal article" date="2022" name="Gigascience">
        <title>A chromosome-level genome assembly and annotation of the desert horned lizard, Phrynosoma platyrhinos, provides insight into chromosomal rearrangements among reptiles.</title>
        <authorList>
            <person name="Koochekian N."/>
            <person name="Ascanio A."/>
            <person name="Farleigh K."/>
            <person name="Card D.C."/>
            <person name="Schield D.R."/>
            <person name="Castoe T.A."/>
            <person name="Jezkova T."/>
        </authorList>
    </citation>
    <scope>NUCLEOTIDE SEQUENCE [LARGE SCALE GENOMIC DNA]</scope>
    <source>
        <strain evidence="4">NK-2021</strain>
    </source>
</reference>
<evidence type="ECO:0000256" key="2">
    <source>
        <dbReference type="SAM" id="MobiDB-lite"/>
    </source>
</evidence>
<dbReference type="EMBL" id="JAIPUX010000439">
    <property type="protein sequence ID" value="KAH0630565.1"/>
    <property type="molecule type" value="Genomic_DNA"/>
</dbReference>
<dbReference type="Proteomes" id="UP000826234">
    <property type="component" value="Unassembled WGS sequence"/>
</dbReference>
<dbReference type="InterPro" id="IPR050916">
    <property type="entry name" value="SCAN-C2H2_zinc_finger"/>
</dbReference>
<proteinExistence type="predicted"/>
<accession>A0ABQ7TL65</accession>
<dbReference type="InterPro" id="IPR003309">
    <property type="entry name" value="SCAN_dom"/>
</dbReference>
<protein>
    <recommendedName>
        <fullName evidence="3">SCAN box domain-containing protein</fullName>
    </recommendedName>
</protein>
<dbReference type="Gene3D" id="1.10.4020.10">
    <property type="entry name" value="DNA breaking-rejoining enzymes"/>
    <property type="match status" value="1"/>
</dbReference>
<keyword evidence="1" id="KW-0539">Nucleus</keyword>